<accession>A0A085BEA6</accession>
<comment type="caution">
    <text evidence="1">The sequence shown here is derived from an EMBL/GenBank/DDBJ whole genome shotgun (WGS) entry which is preliminary data.</text>
</comment>
<dbReference type="EMBL" id="JPLY01000004">
    <property type="protein sequence ID" value="KFC20801.1"/>
    <property type="molecule type" value="Genomic_DNA"/>
</dbReference>
<dbReference type="eggNOG" id="COG4641">
    <property type="taxonomic scope" value="Bacteria"/>
</dbReference>
<proteinExistence type="predicted"/>
<dbReference type="AlphaFoldDB" id="A0A085BEA6"/>
<protein>
    <recommendedName>
        <fullName evidence="3">Lipopolysaccharide biosynthesis protein</fullName>
    </recommendedName>
</protein>
<dbReference type="Proteomes" id="UP000028623">
    <property type="component" value="Unassembled WGS sequence"/>
</dbReference>
<evidence type="ECO:0000313" key="2">
    <source>
        <dbReference type="Proteomes" id="UP000028623"/>
    </source>
</evidence>
<gene>
    <name evidence="1" type="ORF">IO89_11180</name>
</gene>
<organism evidence="1 2">
    <name type="scientific">Epilithonimonas lactis</name>
    <dbReference type="NCBI Taxonomy" id="421072"/>
    <lineage>
        <taxon>Bacteria</taxon>
        <taxon>Pseudomonadati</taxon>
        <taxon>Bacteroidota</taxon>
        <taxon>Flavobacteriia</taxon>
        <taxon>Flavobacteriales</taxon>
        <taxon>Weeksellaceae</taxon>
        <taxon>Chryseobacterium group</taxon>
        <taxon>Epilithonimonas</taxon>
    </lineage>
</organism>
<name>A0A085BEA6_9FLAO</name>
<sequence length="328" mass="39356">MPHHFKIYEGFKKNLENLDFDIKLLFTSDSEFQYDHAAQKITNFFRKLVGDKNYKNTLKDQYNDKSLRKALSSINQKVEYALVIRPDYFSKETLEILKQKTNQLIAYQWDGLDRYPKAKELINIFDRFFLFDVDDYEKYKSQYANVFPITNFYFDFDSEIDPHKTGEDPKEIFFIGSFIEKRIDDIKYLTRIFTELKMKTNINLLYFDERTPLLHQQNGINFIEKPLTYLETLEMVKKADIVLDVADPVHNGLSFRIFETLHYSKKLITTNPLVKDYDFYSPDNILVWDKSVDKNNIKDFLSKDHIKIDDEIRKNYSFTNWIWTILKN</sequence>
<reference evidence="1 2" key="1">
    <citation type="submission" date="2014-07" db="EMBL/GenBank/DDBJ databases">
        <title>Epilithonimonas lactis LMG 22401 Genome.</title>
        <authorList>
            <person name="Pipes S.E."/>
            <person name="Stropko S.J."/>
        </authorList>
    </citation>
    <scope>NUCLEOTIDE SEQUENCE [LARGE SCALE GENOMIC DNA]</scope>
    <source>
        <strain evidence="1 2">LMG 24401</strain>
    </source>
</reference>
<dbReference type="STRING" id="421072.SAMN04488097_0108"/>
<evidence type="ECO:0000313" key="1">
    <source>
        <dbReference type="EMBL" id="KFC20801.1"/>
    </source>
</evidence>
<evidence type="ECO:0008006" key="3">
    <source>
        <dbReference type="Google" id="ProtNLM"/>
    </source>
</evidence>
<keyword evidence="2" id="KW-1185">Reference proteome</keyword>